<evidence type="ECO:0000256" key="12">
    <source>
        <dbReference type="ARBA" id="ARBA00022989"/>
    </source>
</evidence>
<feature type="transmembrane region" description="Helical" evidence="19">
    <location>
        <begin position="116"/>
        <end position="137"/>
    </location>
</feature>
<keyword evidence="11 19" id="KW-0460">Magnesium</keyword>
<protein>
    <recommendedName>
        <fullName evidence="6 19">Adenosylcobinamide-GDP ribazoletransferase</fullName>
        <ecNumber evidence="5 19">2.7.8.26</ecNumber>
    </recommendedName>
    <alternativeName>
        <fullName evidence="16 19">Cobalamin synthase</fullName>
    </alternativeName>
    <alternativeName>
        <fullName evidence="15 19">Cobalamin-5'-phosphate synthase</fullName>
    </alternativeName>
</protein>
<dbReference type="Proteomes" id="UP000886752">
    <property type="component" value="Unassembled WGS sequence"/>
</dbReference>
<dbReference type="GO" id="GO:0008818">
    <property type="term" value="F:cobalamin 5'-phosphate synthase activity"/>
    <property type="evidence" value="ECO:0007669"/>
    <property type="project" value="UniProtKB-UniRule"/>
</dbReference>
<evidence type="ECO:0000256" key="10">
    <source>
        <dbReference type="ARBA" id="ARBA00022692"/>
    </source>
</evidence>
<reference evidence="20" key="2">
    <citation type="submission" date="2021-04" db="EMBL/GenBank/DDBJ databases">
        <authorList>
            <person name="Gilroy R."/>
        </authorList>
    </citation>
    <scope>NUCLEOTIDE SEQUENCE</scope>
    <source>
        <strain evidence="20">ChiHecec2B26-446</strain>
    </source>
</reference>
<evidence type="ECO:0000256" key="6">
    <source>
        <dbReference type="ARBA" id="ARBA00015850"/>
    </source>
</evidence>
<evidence type="ECO:0000256" key="2">
    <source>
        <dbReference type="ARBA" id="ARBA00004651"/>
    </source>
</evidence>
<dbReference type="HAMAP" id="MF_00719">
    <property type="entry name" value="CobS"/>
    <property type="match status" value="1"/>
</dbReference>
<comment type="pathway">
    <text evidence="3 19">Cofactor biosynthesis; adenosylcobalamin biosynthesis; adenosylcobalamin from cob(II)yrinate a,c-diamide: step 7/7.</text>
</comment>
<proteinExistence type="inferred from homology"/>
<name>A0A9D1PYC3_9BACT</name>
<comment type="cofactor">
    <cofactor evidence="1 19">
        <name>Mg(2+)</name>
        <dbReference type="ChEBI" id="CHEBI:18420"/>
    </cofactor>
</comment>
<feature type="transmembrane region" description="Helical" evidence="19">
    <location>
        <begin position="64"/>
        <end position="82"/>
    </location>
</feature>
<dbReference type="EMBL" id="DXHV01000073">
    <property type="protein sequence ID" value="HIW01170.1"/>
    <property type="molecule type" value="Genomic_DNA"/>
</dbReference>
<comment type="function">
    <text evidence="14 19">Joins adenosylcobinamide-GDP and alpha-ribazole to generate adenosylcobalamin (Ado-cobalamin). Also synthesizes adenosylcobalamin 5'-phosphate from adenosylcobinamide-GDP and alpha-ribazole 5'-phosphate.</text>
</comment>
<evidence type="ECO:0000313" key="20">
    <source>
        <dbReference type="EMBL" id="HIW01170.1"/>
    </source>
</evidence>
<keyword evidence="12 19" id="KW-1133">Transmembrane helix</keyword>
<evidence type="ECO:0000256" key="5">
    <source>
        <dbReference type="ARBA" id="ARBA00013200"/>
    </source>
</evidence>
<dbReference type="PANTHER" id="PTHR34148">
    <property type="entry name" value="ADENOSYLCOBINAMIDE-GDP RIBAZOLETRANSFERASE"/>
    <property type="match status" value="1"/>
</dbReference>
<dbReference type="PANTHER" id="PTHR34148:SF1">
    <property type="entry name" value="ADENOSYLCOBINAMIDE-GDP RIBAZOLETRANSFERASE"/>
    <property type="match status" value="1"/>
</dbReference>
<evidence type="ECO:0000256" key="14">
    <source>
        <dbReference type="ARBA" id="ARBA00025228"/>
    </source>
</evidence>
<dbReference type="InterPro" id="IPR003805">
    <property type="entry name" value="CobS"/>
</dbReference>
<keyword evidence="9 19" id="KW-0808">Transferase</keyword>
<dbReference type="GO" id="GO:0005886">
    <property type="term" value="C:plasma membrane"/>
    <property type="evidence" value="ECO:0007669"/>
    <property type="project" value="UniProtKB-SubCell"/>
</dbReference>
<comment type="caution">
    <text evidence="20">The sequence shown here is derived from an EMBL/GenBank/DDBJ whole genome shotgun (WGS) entry which is preliminary data.</text>
</comment>
<gene>
    <name evidence="19" type="primary">cobS</name>
    <name evidence="20" type="ORF">H9894_08285</name>
</gene>
<evidence type="ECO:0000256" key="16">
    <source>
        <dbReference type="ARBA" id="ARBA00032853"/>
    </source>
</evidence>
<evidence type="ECO:0000256" key="13">
    <source>
        <dbReference type="ARBA" id="ARBA00023136"/>
    </source>
</evidence>
<comment type="catalytic activity">
    <reaction evidence="18 19">
        <text>alpha-ribazole 5'-phosphate + adenosylcob(III)inamide-GDP = adenosylcob(III)alamin 5'-phosphate + GMP + H(+)</text>
        <dbReference type="Rhea" id="RHEA:23560"/>
        <dbReference type="ChEBI" id="CHEBI:15378"/>
        <dbReference type="ChEBI" id="CHEBI:57918"/>
        <dbReference type="ChEBI" id="CHEBI:58115"/>
        <dbReference type="ChEBI" id="CHEBI:60487"/>
        <dbReference type="ChEBI" id="CHEBI:60493"/>
        <dbReference type="EC" id="2.7.8.26"/>
    </reaction>
</comment>
<evidence type="ECO:0000256" key="19">
    <source>
        <dbReference type="HAMAP-Rule" id="MF_00719"/>
    </source>
</evidence>
<dbReference type="AlphaFoldDB" id="A0A9D1PYC3"/>
<evidence type="ECO:0000313" key="21">
    <source>
        <dbReference type="Proteomes" id="UP000886752"/>
    </source>
</evidence>
<evidence type="ECO:0000256" key="9">
    <source>
        <dbReference type="ARBA" id="ARBA00022679"/>
    </source>
</evidence>
<evidence type="ECO:0000256" key="8">
    <source>
        <dbReference type="ARBA" id="ARBA00022573"/>
    </source>
</evidence>
<feature type="transmembrane region" description="Helical" evidence="19">
    <location>
        <begin position="144"/>
        <end position="165"/>
    </location>
</feature>
<keyword evidence="8 19" id="KW-0169">Cobalamin biosynthesis</keyword>
<evidence type="ECO:0000256" key="3">
    <source>
        <dbReference type="ARBA" id="ARBA00004663"/>
    </source>
</evidence>
<evidence type="ECO:0000256" key="17">
    <source>
        <dbReference type="ARBA" id="ARBA00048623"/>
    </source>
</evidence>
<organism evidence="20 21">
    <name type="scientific">Candidatus Desulfovibrio intestinipullorum</name>
    <dbReference type="NCBI Taxonomy" id="2838536"/>
    <lineage>
        <taxon>Bacteria</taxon>
        <taxon>Pseudomonadati</taxon>
        <taxon>Thermodesulfobacteriota</taxon>
        <taxon>Desulfovibrionia</taxon>
        <taxon>Desulfovibrionales</taxon>
        <taxon>Desulfovibrionaceae</taxon>
        <taxon>Desulfovibrio</taxon>
    </lineage>
</organism>
<reference evidence="20" key="1">
    <citation type="journal article" date="2021" name="PeerJ">
        <title>Extensive microbial diversity within the chicken gut microbiome revealed by metagenomics and culture.</title>
        <authorList>
            <person name="Gilroy R."/>
            <person name="Ravi A."/>
            <person name="Getino M."/>
            <person name="Pursley I."/>
            <person name="Horton D.L."/>
            <person name="Alikhan N.F."/>
            <person name="Baker D."/>
            <person name="Gharbi K."/>
            <person name="Hall N."/>
            <person name="Watson M."/>
            <person name="Adriaenssens E.M."/>
            <person name="Foster-Nyarko E."/>
            <person name="Jarju S."/>
            <person name="Secka A."/>
            <person name="Antonio M."/>
            <person name="Oren A."/>
            <person name="Chaudhuri R.R."/>
            <person name="La Ragione R."/>
            <person name="Hildebrand F."/>
            <person name="Pallen M.J."/>
        </authorList>
    </citation>
    <scope>NUCLEOTIDE SEQUENCE</scope>
    <source>
        <strain evidence="20">ChiHecec2B26-446</strain>
    </source>
</reference>
<sequence length="255" mass="27202">MRFVRHFLDALSFFTCLVPARMVSGSSLAQCAPFLFPCGLVLGSAASLGAALALAFLDGHALPCPLPALVAALVWLVAEILLSRGLHWDAVADMADALGSYREGEAFRAVLKDSRLGTFGALALIVVFAGQFLALAGHLTQGQWLVLILAPAWGKNTAFWLLSLAQPYDRRSLGGKFAEAGSRQNMALCLFLTLCSLLALFCSGISLTGLAMLCLFQALLIGKFVFWSRHYGGYSGDFIGALMETGQCLCLVCTL</sequence>
<dbReference type="GO" id="GO:0009236">
    <property type="term" value="P:cobalamin biosynthetic process"/>
    <property type="evidence" value="ECO:0007669"/>
    <property type="project" value="UniProtKB-UniRule"/>
</dbReference>
<keyword evidence="10 19" id="KW-0812">Transmembrane</keyword>
<evidence type="ECO:0000256" key="18">
    <source>
        <dbReference type="ARBA" id="ARBA00049504"/>
    </source>
</evidence>
<dbReference type="Pfam" id="PF02654">
    <property type="entry name" value="CobS"/>
    <property type="match status" value="1"/>
</dbReference>
<evidence type="ECO:0000256" key="15">
    <source>
        <dbReference type="ARBA" id="ARBA00032605"/>
    </source>
</evidence>
<accession>A0A9D1PYC3</accession>
<dbReference type="EC" id="2.7.8.26" evidence="5 19"/>
<evidence type="ECO:0000256" key="7">
    <source>
        <dbReference type="ARBA" id="ARBA00022475"/>
    </source>
</evidence>
<comment type="similarity">
    <text evidence="4 19">Belongs to the CobS family.</text>
</comment>
<comment type="catalytic activity">
    <reaction evidence="17 19">
        <text>alpha-ribazole + adenosylcob(III)inamide-GDP = adenosylcob(III)alamin + GMP + H(+)</text>
        <dbReference type="Rhea" id="RHEA:16049"/>
        <dbReference type="ChEBI" id="CHEBI:10329"/>
        <dbReference type="ChEBI" id="CHEBI:15378"/>
        <dbReference type="ChEBI" id="CHEBI:18408"/>
        <dbReference type="ChEBI" id="CHEBI:58115"/>
        <dbReference type="ChEBI" id="CHEBI:60487"/>
        <dbReference type="EC" id="2.7.8.26"/>
    </reaction>
</comment>
<evidence type="ECO:0000256" key="1">
    <source>
        <dbReference type="ARBA" id="ARBA00001946"/>
    </source>
</evidence>
<dbReference type="GO" id="GO:0051073">
    <property type="term" value="F:adenosylcobinamide-GDP ribazoletransferase activity"/>
    <property type="evidence" value="ECO:0007669"/>
    <property type="project" value="UniProtKB-UniRule"/>
</dbReference>
<evidence type="ECO:0000256" key="11">
    <source>
        <dbReference type="ARBA" id="ARBA00022842"/>
    </source>
</evidence>
<feature type="transmembrane region" description="Helical" evidence="19">
    <location>
        <begin position="39"/>
        <end position="57"/>
    </location>
</feature>
<keyword evidence="7 19" id="KW-1003">Cell membrane</keyword>
<feature type="transmembrane region" description="Helical" evidence="19">
    <location>
        <begin position="185"/>
        <end position="216"/>
    </location>
</feature>
<comment type="subcellular location">
    <subcellularLocation>
        <location evidence="2 19">Cell membrane</location>
        <topology evidence="2 19">Multi-pass membrane protein</topology>
    </subcellularLocation>
</comment>
<evidence type="ECO:0000256" key="4">
    <source>
        <dbReference type="ARBA" id="ARBA00010561"/>
    </source>
</evidence>
<keyword evidence="13 19" id="KW-0472">Membrane</keyword>